<keyword evidence="1" id="KW-0479">Metal-binding</keyword>
<dbReference type="PROSITE" id="PS50966">
    <property type="entry name" value="ZF_SWIM"/>
    <property type="match status" value="1"/>
</dbReference>
<evidence type="ECO:0000256" key="1">
    <source>
        <dbReference type="ARBA" id="ARBA00022723"/>
    </source>
</evidence>
<dbReference type="AlphaFoldDB" id="A0AAE0EBX9"/>
<evidence type="ECO:0000256" key="2">
    <source>
        <dbReference type="ARBA" id="ARBA00022771"/>
    </source>
</evidence>
<reference evidence="6" key="1">
    <citation type="journal article" date="2023" name="Plant J.">
        <title>Genome sequences and population genomics provide insights into the demographic history, inbreeding, and mutation load of two 'living fossil' tree species of Dipteronia.</title>
        <authorList>
            <person name="Feng Y."/>
            <person name="Comes H.P."/>
            <person name="Chen J."/>
            <person name="Zhu S."/>
            <person name="Lu R."/>
            <person name="Zhang X."/>
            <person name="Li P."/>
            <person name="Qiu J."/>
            <person name="Olsen K.M."/>
            <person name="Qiu Y."/>
        </authorList>
    </citation>
    <scope>NUCLEOTIDE SEQUENCE</scope>
    <source>
        <strain evidence="6">NBL</strain>
    </source>
</reference>
<evidence type="ECO:0000313" key="6">
    <source>
        <dbReference type="EMBL" id="KAK3222743.1"/>
    </source>
</evidence>
<dbReference type="Pfam" id="PF03101">
    <property type="entry name" value="FAR1"/>
    <property type="match status" value="1"/>
</dbReference>
<evidence type="ECO:0000256" key="3">
    <source>
        <dbReference type="ARBA" id="ARBA00022833"/>
    </source>
</evidence>
<comment type="caution">
    <text evidence="6">The sequence shown here is derived from an EMBL/GenBank/DDBJ whole genome shotgun (WGS) entry which is preliminary data.</text>
</comment>
<organism evidence="6 7">
    <name type="scientific">Dipteronia sinensis</name>
    <dbReference type="NCBI Taxonomy" id="43782"/>
    <lineage>
        <taxon>Eukaryota</taxon>
        <taxon>Viridiplantae</taxon>
        <taxon>Streptophyta</taxon>
        <taxon>Embryophyta</taxon>
        <taxon>Tracheophyta</taxon>
        <taxon>Spermatophyta</taxon>
        <taxon>Magnoliopsida</taxon>
        <taxon>eudicotyledons</taxon>
        <taxon>Gunneridae</taxon>
        <taxon>Pentapetalae</taxon>
        <taxon>rosids</taxon>
        <taxon>malvids</taxon>
        <taxon>Sapindales</taxon>
        <taxon>Sapindaceae</taxon>
        <taxon>Hippocastanoideae</taxon>
        <taxon>Acereae</taxon>
        <taxon>Dipteronia</taxon>
    </lineage>
</organism>
<dbReference type="InterPro" id="IPR018289">
    <property type="entry name" value="MULE_transposase_dom"/>
</dbReference>
<feature type="domain" description="SWIM-type" evidence="5">
    <location>
        <begin position="461"/>
        <end position="493"/>
    </location>
</feature>
<keyword evidence="2 4" id="KW-0863">Zinc-finger</keyword>
<dbReference type="SMART" id="SM00575">
    <property type="entry name" value="ZnF_PMZ"/>
    <property type="match status" value="1"/>
</dbReference>
<evidence type="ECO:0000256" key="4">
    <source>
        <dbReference type="PROSITE-ProRule" id="PRU00325"/>
    </source>
</evidence>
<dbReference type="Pfam" id="PF10551">
    <property type="entry name" value="MULE"/>
    <property type="match status" value="1"/>
</dbReference>
<name>A0AAE0EBX9_9ROSI</name>
<dbReference type="GO" id="GO:0008270">
    <property type="term" value="F:zinc ion binding"/>
    <property type="evidence" value="ECO:0007669"/>
    <property type="project" value="UniProtKB-KW"/>
</dbReference>
<dbReference type="PANTHER" id="PTHR47718:SF17">
    <property type="entry name" value="PROTEIN FAR1-RELATED SEQUENCE 5-LIKE"/>
    <property type="match status" value="1"/>
</dbReference>
<keyword evidence="7" id="KW-1185">Reference proteome</keyword>
<dbReference type="InterPro" id="IPR006564">
    <property type="entry name" value="Znf_PMZ"/>
</dbReference>
<dbReference type="Proteomes" id="UP001281410">
    <property type="component" value="Unassembled WGS sequence"/>
</dbReference>
<dbReference type="InterPro" id="IPR007527">
    <property type="entry name" value="Znf_SWIM"/>
</dbReference>
<proteinExistence type="predicted"/>
<gene>
    <name evidence="6" type="ORF">Dsin_009768</name>
</gene>
<evidence type="ECO:0000313" key="7">
    <source>
        <dbReference type="Proteomes" id="UP001281410"/>
    </source>
</evidence>
<dbReference type="InterPro" id="IPR004330">
    <property type="entry name" value="FAR1_DNA_bnd_dom"/>
</dbReference>
<protein>
    <recommendedName>
        <fullName evidence="5">SWIM-type domain-containing protein</fullName>
    </recommendedName>
</protein>
<accession>A0AAE0EBX9</accession>
<sequence length="538" mass="61484">MKSMNLGSNMDMNDEIHSNGTGHLDLNKEGHSMWHETDTTHTYNEEYNPNDSYNNNEWTYHVPFTHGGVSTTPGLSDENLVQPADDDVSTAPGLSNDNLVQLADDLVHSEVIALQVSDIVGKEFISVTDAEDFYKNFSCGMGFSMRKDRLCRDTHGLITIRRWVCSKEGYRSKNHVERTDRIHEPRGQTREGCRASLKINFDREEMLWLVTEFANEHSHKLSPGNHNQFLHSHQNVKDCDIAQVQSLRSVGMKTSQVMDHLLDQSGSYAAVGHTRKDLQNRLDTVCRFASDNSDVDSFISYMTVKSKMDPGFYFRYTILEDGSLGNLFWSDVMLRCDYRYFGDVISFDSMYRTNSYNRLFVIFVGVNNHTITTIFGFRLLVDETVGTYTWILQTFLQAMHGKCPISVVTDGDKALSKAIRVQDEINSEEKLSIVNCVDDVESVMYTFMKFAGGDKTWNVRYTPSKNIFKCSCKMFETIGITCCHSFSVMKAMNMHHIPETLIIQRWTINAKDVSEVESSSTAYKYNSNCQIWGLEFKM</sequence>
<evidence type="ECO:0000259" key="5">
    <source>
        <dbReference type="PROSITE" id="PS50966"/>
    </source>
</evidence>
<dbReference type="EMBL" id="JANJYJ010000003">
    <property type="protein sequence ID" value="KAK3222743.1"/>
    <property type="molecule type" value="Genomic_DNA"/>
</dbReference>
<keyword evidence="3" id="KW-0862">Zinc</keyword>
<dbReference type="PANTHER" id="PTHR47718">
    <property type="entry name" value="OS01G0519700 PROTEIN"/>
    <property type="match status" value="1"/>
</dbReference>